<name>A0A0V1DIA0_TRIBR</name>
<evidence type="ECO:0000313" key="3">
    <source>
        <dbReference type="Proteomes" id="UP000054653"/>
    </source>
</evidence>
<keyword evidence="1" id="KW-0812">Transmembrane</keyword>
<organism evidence="2 3">
    <name type="scientific">Trichinella britovi</name>
    <name type="common">Parasitic roundworm</name>
    <dbReference type="NCBI Taxonomy" id="45882"/>
    <lineage>
        <taxon>Eukaryota</taxon>
        <taxon>Metazoa</taxon>
        <taxon>Ecdysozoa</taxon>
        <taxon>Nematoda</taxon>
        <taxon>Enoplea</taxon>
        <taxon>Dorylaimia</taxon>
        <taxon>Trichinellida</taxon>
        <taxon>Trichinellidae</taxon>
        <taxon>Trichinella</taxon>
    </lineage>
</organism>
<keyword evidence="1" id="KW-0472">Membrane</keyword>
<keyword evidence="1" id="KW-1133">Transmembrane helix</keyword>
<evidence type="ECO:0008006" key="4">
    <source>
        <dbReference type="Google" id="ProtNLM"/>
    </source>
</evidence>
<feature type="transmembrane region" description="Helical" evidence="1">
    <location>
        <begin position="234"/>
        <end position="253"/>
    </location>
</feature>
<dbReference type="AlphaFoldDB" id="A0A0V1DIA0"/>
<accession>A0A0V1DIA0</accession>
<protein>
    <recommendedName>
        <fullName evidence="4">Transmembrane protein</fullName>
    </recommendedName>
</protein>
<feature type="transmembrane region" description="Helical" evidence="1">
    <location>
        <begin position="165"/>
        <end position="186"/>
    </location>
</feature>
<proteinExistence type="predicted"/>
<dbReference type="Proteomes" id="UP000054653">
    <property type="component" value="Unassembled WGS sequence"/>
</dbReference>
<feature type="transmembrane region" description="Helical" evidence="1">
    <location>
        <begin position="104"/>
        <end position="127"/>
    </location>
</feature>
<reference evidence="2 3" key="1">
    <citation type="submission" date="2015-01" db="EMBL/GenBank/DDBJ databases">
        <title>Evolution of Trichinella species and genotypes.</title>
        <authorList>
            <person name="Korhonen P.K."/>
            <person name="Edoardo P."/>
            <person name="Giuseppe L.R."/>
            <person name="Gasser R.B."/>
        </authorList>
    </citation>
    <scope>NUCLEOTIDE SEQUENCE [LARGE SCALE GENOMIC DNA]</scope>
    <source>
        <strain evidence="2">ISS120</strain>
    </source>
</reference>
<comment type="caution">
    <text evidence="2">The sequence shown here is derived from an EMBL/GenBank/DDBJ whole genome shotgun (WGS) entry which is preliminary data.</text>
</comment>
<evidence type="ECO:0000313" key="2">
    <source>
        <dbReference type="EMBL" id="KRY61325.1"/>
    </source>
</evidence>
<dbReference type="OrthoDB" id="5914878at2759"/>
<dbReference type="EMBL" id="JYDI01000001">
    <property type="protein sequence ID" value="KRY61325.1"/>
    <property type="molecule type" value="Genomic_DNA"/>
</dbReference>
<evidence type="ECO:0000256" key="1">
    <source>
        <dbReference type="SAM" id="Phobius"/>
    </source>
</evidence>
<sequence length="275" mass="31657">MPTASALFKLLEYQRTEGMPLPRAFVISLILRRVACESESSILELVCLKPAPLKSCSALRYFIIQCIKSTRILMKKPIYFVDLYKLSVSDNGRKKYMKRNAMDSLRVTIVETGPYIFPLCLTFTSLYQLSTGVWWVWSIFTISACIQALITCFQPKLVGHYLFRLLNSFTLLAGFFWLLFVVWSTYELCLYTNGILPQSALINESSILAVIVIWCSLLRISAKDRSRLRQLIRKFLRLTIAITCGFVLLWAGFCKTTYSFPMPYHSTFQTVESDF</sequence>
<keyword evidence="3" id="KW-1185">Reference proteome</keyword>
<feature type="transmembrane region" description="Helical" evidence="1">
    <location>
        <begin position="133"/>
        <end position="153"/>
    </location>
</feature>
<feature type="transmembrane region" description="Helical" evidence="1">
    <location>
        <begin position="206"/>
        <end position="222"/>
    </location>
</feature>
<gene>
    <name evidence="2" type="ORF">T03_11507</name>
</gene>